<reference evidence="2" key="1">
    <citation type="submission" date="2022-11" db="EMBL/GenBank/DDBJ databases">
        <title>Centuries of genome instability and evolution in soft-shell clam transmissible cancer (bioRxiv).</title>
        <authorList>
            <person name="Hart S.F.M."/>
            <person name="Yonemitsu M.A."/>
            <person name="Giersch R.M."/>
            <person name="Beal B.F."/>
            <person name="Arriagada G."/>
            <person name="Davis B.W."/>
            <person name="Ostrander E.A."/>
            <person name="Goff S.P."/>
            <person name="Metzger M.J."/>
        </authorList>
    </citation>
    <scope>NUCLEOTIDE SEQUENCE</scope>
    <source>
        <strain evidence="2">MELC-2E11</strain>
        <tissue evidence="2">Siphon/mantle</tissue>
    </source>
</reference>
<accession>A0ABY7G5S8</accession>
<feature type="region of interest" description="Disordered" evidence="1">
    <location>
        <begin position="1"/>
        <end position="23"/>
    </location>
</feature>
<gene>
    <name evidence="2" type="ORF">MAR_003353</name>
</gene>
<proteinExistence type="predicted"/>
<sequence length="398" mass="44770">MVYRIEENQNQSHTMSDDYSGSDFEDISEDEIDPKPVVVEVRGLGTKGSPVTARRSPGLSHRGGSRASRHRHEDLNIKMKNGNKSVNMTPPNKLLEKAVKLIEKFVEKGKADRVIQERVKILALTRIVYGNFTAQAEYHAENAMQIMLNSVSTTTSEQEKANVFSVLFRLNYIQGKAQVALKKYAEADAAFKKKKYAVAGSEYDKVIDLTKRRYGEDALELIELYQENGRLEQSKGRHANHDKAIEMFLQAHSIAAARYKYASEEIVDTALALAQAYSTTGREEAESSAESYLNECLGSCTAVYGPDHKKTLEVHDELARLLVRSDRQTNEVYGDYSENVADTHKLMASIHLAQGSIEKALRCYKRCLNIEVLVLGKNHKKTKDSERTIDILMAHCAY</sequence>
<dbReference type="InterPro" id="IPR042621">
    <property type="entry name" value="TTC23/TTC23L"/>
</dbReference>
<dbReference type="PANTHER" id="PTHR14485">
    <property type="entry name" value="TETRATRICOPEPTIDE REPEAT PROTEIN 23"/>
    <property type="match status" value="1"/>
</dbReference>
<dbReference type="Gene3D" id="1.25.40.10">
    <property type="entry name" value="Tetratricopeptide repeat domain"/>
    <property type="match status" value="2"/>
</dbReference>
<feature type="region of interest" description="Disordered" evidence="1">
    <location>
        <begin position="46"/>
        <end position="73"/>
    </location>
</feature>
<evidence type="ECO:0000313" key="3">
    <source>
        <dbReference type="Proteomes" id="UP001164746"/>
    </source>
</evidence>
<dbReference type="SUPFAM" id="SSF48452">
    <property type="entry name" value="TPR-like"/>
    <property type="match status" value="1"/>
</dbReference>
<name>A0ABY7G5S8_MYAAR</name>
<keyword evidence="3" id="KW-1185">Reference proteome</keyword>
<feature type="compositionally biased region" description="Polar residues" evidence="1">
    <location>
        <begin position="8"/>
        <end position="19"/>
    </location>
</feature>
<dbReference type="Proteomes" id="UP001164746">
    <property type="component" value="Chromosome 16"/>
</dbReference>
<evidence type="ECO:0000313" key="2">
    <source>
        <dbReference type="EMBL" id="WAR29785.1"/>
    </source>
</evidence>
<protein>
    <submittedName>
        <fullName evidence="2">TTC23-like protein</fullName>
    </submittedName>
</protein>
<evidence type="ECO:0000256" key="1">
    <source>
        <dbReference type="SAM" id="MobiDB-lite"/>
    </source>
</evidence>
<organism evidence="2 3">
    <name type="scientific">Mya arenaria</name>
    <name type="common">Soft-shell clam</name>
    <dbReference type="NCBI Taxonomy" id="6604"/>
    <lineage>
        <taxon>Eukaryota</taxon>
        <taxon>Metazoa</taxon>
        <taxon>Spiralia</taxon>
        <taxon>Lophotrochozoa</taxon>
        <taxon>Mollusca</taxon>
        <taxon>Bivalvia</taxon>
        <taxon>Autobranchia</taxon>
        <taxon>Heteroconchia</taxon>
        <taxon>Euheterodonta</taxon>
        <taxon>Imparidentia</taxon>
        <taxon>Neoheterodontei</taxon>
        <taxon>Myida</taxon>
        <taxon>Myoidea</taxon>
        <taxon>Myidae</taxon>
        <taxon>Mya</taxon>
    </lineage>
</organism>
<dbReference type="EMBL" id="CP111027">
    <property type="protein sequence ID" value="WAR29785.1"/>
    <property type="molecule type" value="Genomic_DNA"/>
</dbReference>
<dbReference type="PANTHER" id="PTHR14485:SF2">
    <property type="entry name" value="FUNGAL STAND N-TERMINAL GOODBYE DOMAIN-CONTAINING PROTEIN"/>
    <property type="match status" value="1"/>
</dbReference>
<dbReference type="InterPro" id="IPR011990">
    <property type="entry name" value="TPR-like_helical_dom_sf"/>
</dbReference>